<protein>
    <recommendedName>
        <fullName evidence="2">histidine kinase</fullName>
        <ecNumber evidence="2">2.7.13.3</ecNumber>
    </recommendedName>
</protein>
<gene>
    <name evidence="6" type="ORF">K7B09_01280</name>
</gene>
<evidence type="ECO:0000313" key="6">
    <source>
        <dbReference type="EMBL" id="MBZ4184955.1"/>
    </source>
</evidence>
<dbReference type="InterPro" id="IPR003594">
    <property type="entry name" value="HATPase_dom"/>
</dbReference>
<dbReference type="PANTHER" id="PTHR43065:SF52">
    <property type="entry name" value="SENSOR PROTEIN KINASE PILS"/>
    <property type="match status" value="1"/>
</dbReference>
<keyword evidence="3" id="KW-0597">Phosphoprotein</keyword>
<dbReference type="InterPro" id="IPR005467">
    <property type="entry name" value="His_kinase_dom"/>
</dbReference>
<dbReference type="GO" id="GO:0016301">
    <property type="term" value="F:kinase activity"/>
    <property type="evidence" value="ECO:0007669"/>
    <property type="project" value="UniProtKB-KW"/>
</dbReference>
<dbReference type="CDD" id="cd00082">
    <property type="entry name" value="HisKA"/>
    <property type="match status" value="1"/>
</dbReference>
<keyword evidence="6" id="KW-0418">Kinase</keyword>
<keyword evidence="4" id="KW-1133">Transmembrane helix</keyword>
<dbReference type="EC" id="2.7.13.3" evidence="2"/>
<evidence type="ECO:0000256" key="3">
    <source>
        <dbReference type="ARBA" id="ARBA00022553"/>
    </source>
</evidence>
<dbReference type="PROSITE" id="PS50109">
    <property type="entry name" value="HIS_KIN"/>
    <property type="match status" value="1"/>
</dbReference>
<feature type="transmembrane region" description="Helical" evidence="4">
    <location>
        <begin position="130"/>
        <end position="148"/>
    </location>
</feature>
<evidence type="ECO:0000256" key="4">
    <source>
        <dbReference type="SAM" id="Phobius"/>
    </source>
</evidence>
<dbReference type="PRINTS" id="PR00344">
    <property type="entry name" value="BCTRLSENSOR"/>
</dbReference>
<evidence type="ECO:0000256" key="2">
    <source>
        <dbReference type="ARBA" id="ARBA00012438"/>
    </source>
</evidence>
<feature type="transmembrane region" description="Helical" evidence="4">
    <location>
        <begin position="104"/>
        <end position="123"/>
    </location>
</feature>
<dbReference type="RefSeq" id="WP_223625925.1">
    <property type="nucleotide sequence ID" value="NZ_JAIQDJ010000001.1"/>
</dbReference>
<dbReference type="Pfam" id="PF02518">
    <property type="entry name" value="HATPase_c"/>
    <property type="match status" value="1"/>
</dbReference>
<dbReference type="InterPro" id="IPR004358">
    <property type="entry name" value="Sig_transdc_His_kin-like_C"/>
</dbReference>
<dbReference type="SMART" id="SM00387">
    <property type="entry name" value="HATPase_c"/>
    <property type="match status" value="1"/>
</dbReference>
<comment type="catalytic activity">
    <reaction evidence="1">
        <text>ATP + protein L-histidine = ADP + protein N-phospho-L-histidine.</text>
        <dbReference type="EC" id="2.7.13.3"/>
    </reaction>
</comment>
<feature type="transmembrane region" description="Helical" evidence="4">
    <location>
        <begin position="160"/>
        <end position="178"/>
    </location>
</feature>
<evidence type="ECO:0000256" key="1">
    <source>
        <dbReference type="ARBA" id="ARBA00000085"/>
    </source>
</evidence>
<dbReference type="Gene3D" id="3.30.565.10">
    <property type="entry name" value="Histidine kinase-like ATPase, C-terminal domain"/>
    <property type="match status" value="1"/>
</dbReference>
<keyword evidence="4" id="KW-0812">Transmembrane</keyword>
<dbReference type="SMART" id="SM00388">
    <property type="entry name" value="HisKA"/>
    <property type="match status" value="1"/>
</dbReference>
<dbReference type="InterPro" id="IPR036890">
    <property type="entry name" value="HATPase_C_sf"/>
</dbReference>
<dbReference type="PANTHER" id="PTHR43065">
    <property type="entry name" value="SENSOR HISTIDINE KINASE"/>
    <property type="match status" value="1"/>
</dbReference>
<name>A0ABS7TAT8_9GAMM</name>
<dbReference type="Pfam" id="PF25323">
    <property type="entry name" value="6TM_PilS"/>
    <property type="match status" value="1"/>
</dbReference>
<organism evidence="6 7">
    <name type="scientific">Thermomonas beijingensis</name>
    <dbReference type="NCBI Taxonomy" id="2872701"/>
    <lineage>
        <taxon>Bacteria</taxon>
        <taxon>Pseudomonadati</taxon>
        <taxon>Pseudomonadota</taxon>
        <taxon>Gammaproteobacteria</taxon>
        <taxon>Lysobacterales</taxon>
        <taxon>Lysobacteraceae</taxon>
        <taxon>Thermomonas</taxon>
    </lineage>
</organism>
<evidence type="ECO:0000259" key="5">
    <source>
        <dbReference type="PROSITE" id="PS50109"/>
    </source>
</evidence>
<feature type="transmembrane region" description="Helical" evidence="4">
    <location>
        <begin position="54"/>
        <end position="72"/>
    </location>
</feature>
<proteinExistence type="predicted"/>
<reference evidence="6" key="1">
    <citation type="submission" date="2021-09" db="EMBL/GenBank/DDBJ databases">
        <authorList>
            <person name="Wu T."/>
            <person name="Guo S.Z."/>
        </authorList>
    </citation>
    <scope>NUCLEOTIDE SEQUENCE</scope>
    <source>
        <strain evidence="6">RSS-23</strain>
    </source>
</reference>
<keyword evidence="7" id="KW-1185">Reference proteome</keyword>
<dbReference type="SUPFAM" id="SSF55874">
    <property type="entry name" value="ATPase domain of HSP90 chaperone/DNA topoisomerase II/histidine kinase"/>
    <property type="match status" value="1"/>
</dbReference>
<dbReference type="Gene3D" id="1.10.287.130">
    <property type="match status" value="1"/>
</dbReference>
<dbReference type="Proteomes" id="UP001430290">
    <property type="component" value="Unassembled WGS sequence"/>
</dbReference>
<feature type="domain" description="Histidine kinase" evidence="5">
    <location>
        <begin position="319"/>
        <end position="530"/>
    </location>
</feature>
<dbReference type="InterPro" id="IPR003661">
    <property type="entry name" value="HisK_dim/P_dom"/>
</dbReference>
<sequence length="535" mass="58321">MLQAYLPSDTQSLQVAIRRELYSFTLYRLLEAALLCLTVFAPVGMIFGQPRHPHLAAGIAIVYLIAAIALFFSGRRGQVNTQVWTGISLDILASTLATNALPNVGSGIAMMLLFNIGAAALFLPLRKGLMLAAIASVALALQLAWSYLTQEAINRPLIEIPMFALSYLAIATLTSLLGQQLRATAALAEHRGSQAANLAEVNELIIRRMRTGVLLVDGDGEIRLANEAALLHLGAAGEGRRMLATAAPALYARLRLWERDGTQDTTPLQLAQDLPEILPRFARMLAEGDQVLVFLDDAELASRRAESLTLATLGRFSASLAHEIRNPLAAISYATQLLEESQDINASDRRLLEIIYQQTRRMNGIVESVLGLARRERAQHEHLDLGEFARQFVAEYLQNHPLDNDTLDIKVAPGAFPCLADRRQLQQIVTVLVHNALVYGRMPGAPAHVSVHVYRDDKGAPVLDVQDRGPGIPETVAAQMFRPFFTTSSHGTGLGLYLAQEMCQANQAELQHIPLPAGGTCFRIRLTGVRAISTG</sequence>
<accession>A0ABS7TAT8</accession>
<evidence type="ECO:0000313" key="7">
    <source>
        <dbReference type="Proteomes" id="UP001430290"/>
    </source>
</evidence>
<keyword evidence="6" id="KW-0808">Transferase</keyword>
<keyword evidence="4" id="KW-0472">Membrane</keyword>
<dbReference type="InterPro" id="IPR036097">
    <property type="entry name" value="HisK_dim/P_sf"/>
</dbReference>
<dbReference type="Pfam" id="PF00512">
    <property type="entry name" value="HisKA"/>
    <property type="match status" value="1"/>
</dbReference>
<dbReference type="SUPFAM" id="SSF47384">
    <property type="entry name" value="Homodimeric domain of signal transducing histidine kinase"/>
    <property type="match status" value="1"/>
</dbReference>
<feature type="transmembrane region" description="Helical" evidence="4">
    <location>
        <begin position="26"/>
        <end position="48"/>
    </location>
</feature>
<dbReference type="EMBL" id="JAIQDJ010000001">
    <property type="protein sequence ID" value="MBZ4184955.1"/>
    <property type="molecule type" value="Genomic_DNA"/>
</dbReference>
<comment type="caution">
    <text evidence="6">The sequence shown here is derived from an EMBL/GenBank/DDBJ whole genome shotgun (WGS) entry which is preliminary data.</text>
</comment>